<gene>
    <name evidence="1" type="ORF">C9I49_22180</name>
</gene>
<accession>A0A2U2D383</accession>
<reference evidence="1 2" key="1">
    <citation type="submission" date="2018-05" db="EMBL/GenBank/DDBJ databases">
        <title>Genome sequences of two Antarctic strains of Pseudomonas prosekii: insights into adaptation to extreme conditions.</title>
        <authorList>
            <person name="Snopkova K."/>
            <person name="Dufkova K."/>
            <person name="Cejkova D."/>
            <person name="Sedlacek I."/>
            <person name="Smajs D."/>
        </authorList>
    </citation>
    <scope>NUCLEOTIDE SEQUENCE [LARGE SCALE GENOMIC DNA]</scope>
    <source>
        <strain evidence="1 2">P2673</strain>
    </source>
</reference>
<organism evidence="1 2">
    <name type="scientific">Pseudomonas prosekii</name>
    <dbReference type="NCBI Taxonomy" id="1148509"/>
    <lineage>
        <taxon>Bacteria</taxon>
        <taxon>Pseudomonadati</taxon>
        <taxon>Pseudomonadota</taxon>
        <taxon>Gammaproteobacteria</taxon>
        <taxon>Pseudomonadales</taxon>
        <taxon>Pseudomonadaceae</taxon>
        <taxon>Pseudomonas</taxon>
    </lineage>
</organism>
<evidence type="ECO:0000313" key="1">
    <source>
        <dbReference type="EMBL" id="PWE41110.1"/>
    </source>
</evidence>
<comment type="caution">
    <text evidence="1">The sequence shown here is derived from an EMBL/GenBank/DDBJ whole genome shotgun (WGS) entry which is preliminary data.</text>
</comment>
<protein>
    <submittedName>
        <fullName evidence="1">Uncharacterized protein</fullName>
    </submittedName>
</protein>
<dbReference type="AlphaFoldDB" id="A0A2U2D383"/>
<dbReference type="EMBL" id="QFAW01000037">
    <property type="protein sequence ID" value="PWE41110.1"/>
    <property type="molecule type" value="Genomic_DNA"/>
</dbReference>
<dbReference type="Proteomes" id="UP000245056">
    <property type="component" value="Unassembled WGS sequence"/>
</dbReference>
<sequence length="61" mass="6662">MKLWLPIIQAYVNSRLKVGKPAVDCQGAFYRITSQYGQLAMVSIGESETTPVAIVSFVTAL</sequence>
<proteinExistence type="predicted"/>
<name>A0A2U2D383_9PSED</name>
<evidence type="ECO:0000313" key="2">
    <source>
        <dbReference type="Proteomes" id="UP000245056"/>
    </source>
</evidence>